<accession>A0A0K1E5N0</accession>
<keyword evidence="3" id="KW-1185">Reference proteome</keyword>
<feature type="chain" id="PRO_5005458924" description="Secreted protein" evidence="1">
    <location>
        <begin position="31"/>
        <end position="172"/>
    </location>
</feature>
<evidence type="ECO:0000256" key="1">
    <source>
        <dbReference type="SAM" id="SignalP"/>
    </source>
</evidence>
<organism evidence="2 3">
    <name type="scientific">Chondromyces crocatus</name>
    <dbReference type="NCBI Taxonomy" id="52"/>
    <lineage>
        <taxon>Bacteria</taxon>
        <taxon>Pseudomonadati</taxon>
        <taxon>Myxococcota</taxon>
        <taxon>Polyangia</taxon>
        <taxon>Polyangiales</taxon>
        <taxon>Polyangiaceae</taxon>
        <taxon>Chondromyces</taxon>
    </lineage>
</organism>
<dbReference type="RefSeq" id="WP_050428740.1">
    <property type="nucleotide sequence ID" value="NZ_CP012159.1"/>
</dbReference>
<dbReference type="STRING" id="52.CMC5_002940"/>
<name>A0A0K1E5N0_CHOCO</name>
<gene>
    <name evidence="2" type="ORF">CMC5_002940</name>
</gene>
<protein>
    <recommendedName>
        <fullName evidence="4">Secreted protein</fullName>
    </recommendedName>
</protein>
<proteinExistence type="predicted"/>
<dbReference type="KEGG" id="ccro:CMC5_002940"/>
<sequence length="172" mass="18577">MSWRTVSRRFVVGVLGSSAAVTLLARPAMATSEVPPPEGEMGRVRALLSPLSEGSQFGRWTVVRMEPLRRGAITVTVAGADGRPFCLEVLARSHAPRTPHPPGFTERFAIYVCNGGDGWLPTCEEQGLAAMALAQVLGANEGEAELEGFLTYVERLELHHDAMMRAAAHEHS</sequence>
<reference evidence="2 3" key="1">
    <citation type="submission" date="2015-07" db="EMBL/GenBank/DDBJ databases">
        <title>Genome analysis of myxobacterium Chondromyces crocatus Cm c5 reveals a high potential for natural compound synthesis and the genetic basis for the loss of fruiting body formation.</title>
        <authorList>
            <person name="Zaburannyi N."/>
            <person name="Bunk B."/>
            <person name="Maier J."/>
            <person name="Overmann J."/>
            <person name="Mueller R."/>
        </authorList>
    </citation>
    <scope>NUCLEOTIDE SEQUENCE [LARGE SCALE GENOMIC DNA]</scope>
    <source>
        <strain evidence="2 3">Cm c5</strain>
    </source>
</reference>
<evidence type="ECO:0008006" key="4">
    <source>
        <dbReference type="Google" id="ProtNLM"/>
    </source>
</evidence>
<evidence type="ECO:0000313" key="2">
    <source>
        <dbReference type="EMBL" id="AKT36180.1"/>
    </source>
</evidence>
<dbReference type="OrthoDB" id="5505799at2"/>
<dbReference type="AlphaFoldDB" id="A0A0K1E5N0"/>
<feature type="signal peptide" evidence="1">
    <location>
        <begin position="1"/>
        <end position="30"/>
    </location>
</feature>
<dbReference type="EMBL" id="CP012159">
    <property type="protein sequence ID" value="AKT36180.1"/>
    <property type="molecule type" value="Genomic_DNA"/>
</dbReference>
<evidence type="ECO:0000313" key="3">
    <source>
        <dbReference type="Proteomes" id="UP000067626"/>
    </source>
</evidence>
<keyword evidence="1" id="KW-0732">Signal</keyword>
<dbReference type="Proteomes" id="UP000067626">
    <property type="component" value="Chromosome"/>
</dbReference>